<dbReference type="FunFam" id="1.10.340.70:FF:000001">
    <property type="entry name" value="Retrovirus-related Pol polyprotein from transposon gypsy-like Protein"/>
    <property type="match status" value="1"/>
</dbReference>
<sequence length="682" mass="78317">MDKVNGIEMPILRDTGATLDLICKKYVPLPTCTNETVWIRTPLEESAVCLPIAEVELDCDFGRIITKAAVLRDSLDQGRYILGNKTAALFEEAKKNKEIQVYMVNAVETRAQRILIEKKDLNPETSDEIIPEINDNNEESSNELENILPLVGPDILKSNIVKLSRKEFVEEQKKSAELKKLFEEAKNESFKKTNYIVEDNLLFFKKEDKNGTKRKLLVVPEKYRENLMTIGHEGAAAHLGVTKTKDALFKTFYWPNCFSDIENFVKTCDKCQRVGKPQDKKKAPLKIVPVITEIFMKINIDASGPLPKTPSGNRYIITALCMSSKYPDAIPVANLCSTSIVNALLQIFSRMGFPRELQTDQGTSFMSALTTEFFEKFGVKVVRSSVYHPQSNPVERMHRTLKRILRVLCLEALPDWEKILSQALFALRTVIHDSTGFSPAELVHGKNLRTPVMLLYEKLTEEDPVENSVVEYVFELINRMKKCQELAVKNMEDAKQEQKLWYDCKTVKRQFRPGELVLVVAPSRPTKLSVQWIGPGEIVQQLSETNYVVKFPEKDKTSVYHVNMLKPYHQRAENIKLLYLEDNLKLEDEEDMPNLELYHDASKWSKLISDIQQNSKLSQLQREELEELLCKYSNIFSNNPGCTDLAEHDIELESDRPMVAKPYRMSPRQIDILKMEVNRRQN</sequence>
<dbReference type="AlphaFoldDB" id="A0A4Y1ZZF6"/>
<dbReference type="OrthoDB" id="10064731at2759"/>
<reference evidence="3 4" key="1">
    <citation type="journal article" date="2019" name="Sci. Rep.">
        <title>Orb-weaving spider Araneus ventricosus genome elucidates the spidroin gene catalogue.</title>
        <authorList>
            <person name="Kono N."/>
            <person name="Nakamura H."/>
            <person name="Ohtoshi R."/>
            <person name="Moran D.A.P."/>
            <person name="Shinohara A."/>
            <person name="Yoshida Y."/>
            <person name="Fujiwara M."/>
            <person name="Mori M."/>
            <person name="Tomita M."/>
            <person name="Arakawa K."/>
        </authorList>
    </citation>
    <scope>NUCLEOTIDE SEQUENCE [LARGE SCALE GENOMIC DNA]</scope>
</reference>
<dbReference type="Gene3D" id="3.30.420.10">
    <property type="entry name" value="Ribonuclease H-like superfamily/Ribonuclease H"/>
    <property type="match status" value="1"/>
</dbReference>
<dbReference type="SUPFAM" id="SSF53098">
    <property type="entry name" value="Ribonuclease H-like"/>
    <property type="match status" value="1"/>
</dbReference>
<dbReference type="PANTHER" id="PTHR37984:SF15">
    <property type="entry name" value="INTEGRASE CATALYTIC DOMAIN-CONTAINING PROTEIN"/>
    <property type="match status" value="1"/>
</dbReference>
<feature type="domain" description="Integrase catalytic" evidence="2">
    <location>
        <begin position="285"/>
        <end position="447"/>
    </location>
</feature>
<dbReference type="FunFam" id="3.30.420.10:FF:000032">
    <property type="entry name" value="Retrovirus-related Pol polyprotein from transposon 297-like Protein"/>
    <property type="match status" value="1"/>
</dbReference>
<dbReference type="InterPro" id="IPR041588">
    <property type="entry name" value="Integrase_H2C2"/>
</dbReference>
<accession>A0A4Y1ZZF6</accession>
<dbReference type="Gene3D" id="1.10.340.70">
    <property type="match status" value="1"/>
</dbReference>
<dbReference type="Pfam" id="PF00665">
    <property type="entry name" value="rve"/>
    <property type="match status" value="1"/>
</dbReference>
<dbReference type="InterPro" id="IPR036397">
    <property type="entry name" value="RNaseH_sf"/>
</dbReference>
<evidence type="ECO:0000259" key="2">
    <source>
        <dbReference type="PROSITE" id="PS50994"/>
    </source>
</evidence>
<evidence type="ECO:0000256" key="1">
    <source>
        <dbReference type="ARBA" id="ARBA00012493"/>
    </source>
</evidence>
<gene>
    <name evidence="3" type="primary">POL_761</name>
    <name evidence="3" type="ORF">AVEN_128082_1</name>
</gene>
<comment type="caution">
    <text evidence="3">The sequence shown here is derived from an EMBL/GenBank/DDBJ whole genome shotgun (WGS) entry which is preliminary data.</text>
</comment>
<dbReference type="Pfam" id="PF17921">
    <property type="entry name" value="Integrase_H2C2"/>
    <property type="match status" value="1"/>
</dbReference>
<evidence type="ECO:0000313" key="3">
    <source>
        <dbReference type="EMBL" id="GBL72891.1"/>
    </source>
</evidence>
<dbReference type="Pfam" id="PF22938">
    <property type="entry name" value="Integrase_p58_C"/>
    <property type="match status" value="1"/>
</dbReference>
<protein>
    <recommendedName>
        <fullName evidence="1">RNA-directed DNA polymerase</fullName>
        <ecNumber evidence="1">2.7.7.49</ecNumber>
    </recommendedName>
</protein>
<dbReference type="InterPro" id="IPR050951">
    <property type="entry name" value="Retrovirus_Pol_polyprotein"/>
</dbReference>
<dbReference type="InterPro" id="IPR012337">
    <property type="entry name" value="RNaseH-like_sf"/>
</dbReference>
<proteinExistence type="predicted"/>
<evidence type="ECO:0000313" key="4">
    <source>
        <dbReference type="Proteomes" id="UP000499080"/>
    </source>
</evidence>
<dbReference type="InterPro" id="IPR054465">
    <property type="entry name" value="Integrase_p58-like_C"/>
</dbReference>
<dbReference type="EMBL" id="BGPR01000002">
    <property type="protein sequence ID" value="GBL72891.1"/>
    <property type="molecule type" value="Genomic_DNA"/>
</dbReference>
<organism evidence="3 4">
    <name type="scientific">Araneus ventricosus</name>
    <name type="common">Orbweaver spider</name>
    <name type="synonym">Epeira ventricosa</name>
    <dbReference type="NCBI Taxonomy" id="182803"/>
    <lineage>
        <taxon>Eukaryota</taxon>
        <taxon>Metazoa</taxon>
        <taxon>Ecdysozoa</taxon>
        <taxon>Arthropoda</taxon>
        <taxon>Chelicerata</taxon>
        <taxon>Arachnida</taxon>
        <taxon>Araneae</taxon>
        <taxon>Araneomorphae</taxon>
        <taxon>Entelegynae</taxon>
        <taxon>Araneoidea</taxon>
        <taxon>Araneidae</taxon>
        <taxon>Araneus</taxon>
    </lineage>
</organism>
<dbReference type="PROSITE" id="PS50994">
    <property type="entry name" value="INTEGRASE"/>
    <property type="match status" value="1"/>
</dbReference>
<dbReference type="EC" id="2.7.7.49" evidence="1"/>
<dbReference type="GO" id="GO:0003964">
    <property type="term" value="F:RNA-directed DNA polymerase activity"/>
    <property type="evidence" value="ECO:0007669"/>
    <property type="project" value="UniProtKB-EC"/>
</dbReference>
<dbReference type="GO" id="GO:0015074">
    <property type="term" value="P:DNA integration"/>
    <property type="evidence" value="ECO:0007669"/>
    <property type="project" value="InterPro"/>
</dbReference>
<dbReference type="InterPro" id="IPR001584">
    <property type="entry name" value="Integrase_cat-core"/>
</dbReference>
<name>A0A4Y1ZZF6_ARAVE</name>
<keyword evidence="4" id="KW-1185">Reference proteome</keyword>
<dbReference type="GO" id="GO:0003676">
    <property type="term" value="F:nucleic acid binding"/>
    <property type="evidence" value="ECO:0007669"/>
    <property type="project" value="InterPro"/>
</dbReference>
<dbReference type="Proteomes" id="UP000499080">
    <property type="component" value="Unassembled WGS sequence"/>
</dbReference>
<dbReference type="PANTHER" id="PTHR37984">
    <property type="entry name" value="PROTEIN CBG26694"/>
    <property type="match status" value="1"/>
</dbReference>